<keyword evidence="2" id="KW-0732">Signal</keyword>
<evidence type="ECO:0000256" key="1">
    <source>
        <dbReference type="SAM" id="MobiDB-lite"/>
    </source>
</evidence>
<dbReference type="AlphaFoldDB" id="A0A1Z1FB30"/>
<accession>A0A1Z1FB30</accession>
<evidence type="ECO:0000313" key="4">
    <source>
        <dbReference type="Proteomes" id="UP000195807"/>
    </source>
</evidence>
<keyword evidence="4" id="KW-1185">Reference proteome</keyword>
<feature type="signal peptide" evidence="2">
    <location>
        <begin position="1"/>
        <end position="27"/>
    </location>
</feature>
<feature type="region of interest" description="Disordered" evidence="1">
    <location>
        <begin position="26"/>
        <end position="53"/>
    </location>
</feature>
<organism evidence="3 4">
    <name type="scientific">Croceicoccus marinus</name>
    <dbReference type="NCBI Taxonomy" id="450378"/>
    <lineage>
        <taxon>Bacteria</taxon>
        <taxon>Pseudomonadati</taxon>
        <taxon>Pseudomonadota</taxon>
        <taxon>Alphaproteobacteria</taxon>
        <taxon>Sphingomonadales</taxon>
        <taxon>Erythrobacteraceae</taxon>
        <taxon>Croceicoccus</taxon>
    </lineage>
</organism>
<sequence length="132" mass="13684">MASPTPAAIFRALLLAAALLGSGPALAADAADATPQQAEPAAPSDPFGRQTPRSMQIRLFNALGSGDVEEVVPYVEGADGRSDGSRRQVRAFMAALDRQGERAQRLSVSIDPEGDLADGLAPDLEEISTLAL</sequence>
<dbReference type="EMBL" id="CP019602">
    <property type="protein sequence ID" value="ARU15936.1"/>
    <property type="molecule type" value="Genomic_DNA"/>
</dbReference>
<dbReference type="Proteomes" id="UP000195807">
    <property type="component" value="Chromosome"/>
</dbReference>
<name>A0A1Z1FB30_9SPHN</name>
<dbReference type="RefSeq" id="WP_066844311.1">
    <property type="nucleotide sequence ID" value="NZ_CP019602.1"/>
</dbReference>
<gene>
    <name evidence="3" type="ORF">A9D14_06735</name>
</gene>
<evidence type="ECO:0000256" key="2">
    <source>
        <dbReference type="SAM" id="SignalP"/>
    </source>
</evidence>
<protein>
    <submittedName>
        <fullName evidence="3">Uncharacterized protein</fullName>
    </submittedName>
</protein>
<reference evidence="3 4" key="1">
    <citation type="submission" date="2017-01" db="EMBL/GenBank/DDBJ databases">
        <title>Complete genome sequence of esterase-producing bacterium Croceicoccus marinus E4A9.</title>
        <authorList>
            <person name="Wu Y.-H."/>
            <person name="Cheng H."/>
            <person name="Xu L."/>
            <person name="Huo Y.-Y."/>
            <person name="Wang C.-S."/>
            <person name="Xu X.-W."/>
        </authorList>
    </citation>
    <scope>NUCLEOTIDE SEQUENCE [LARGE SCALE GENOMIC DNA]</scope>
    <source>
        <strain evidence="3 4">E4A9</strain>
    </source>
</reference>
<proteinExistence type="predicted"/>
<feature type="chain" id="PRO_5011527980" evidence="2">
    <location>
        <begin position="28"/>
        <end position="132"/>
    </location>
</feature>
<dbReference type="KEGG" id="cman:A9D14_06735"/>
<evidence type="ECO:0000313" key="3">
    <source>
        <dbReference type="EMBL" id="ARU15936.1"/>
    </source>
</evidence>
<feature type="compositionally biased region" description="Low complexity" evidence="1">
    <location>
        <begin position="26"/>
        <end position="42"/>
    </location>
</feature>